<keyword evidence="1" id="KW-1133">Transmembrane helix</keyword>
<evidence type="ECO:0000256" key="1">
    <source>
        <dbReference type="SAM" id="Phobius"/>
    </source>
</evidence>
<evidence type="ECO:0000313" key="3">
    <source>
        <dbReference type="EMBL" id="GGC82822.1"/>
    </source>
</evidence>
<keyword evidence="1" id="KW-0472">Membrane</keyword>
<dbReference type="Proteomes" id="UP000619534">
    <property type="component" value="Unassembled WGS sequence"/>
</dbReference>
<protein>
    <recommendedName>
        <fullName evidence="2">SHOCT domain-containing protein</fullName>
    </recommendedName>
</protein>
<accession>A0ABQ1NQJ3</accession>
<reference evidence="4" key="1">
    <citation type="journal article" date="2019" name="Int. J. Syst. Evol. Microbiol.">
        <title>The Global Catalogue of Microorganisms (GCM) 10K type strain sequencing project: providing services to taxonomists for standard genome sequencing and annotation.</title>
        <authorList>
            <consortium name="The Broad Institute Genomics Platform"/>
            <consortium name="The Broad Institute Genome Sequencing Center for Infectious Disease"/>
            <person name="Wu L."/>
            <person name="Ma J."/>
        </authorList>
    </citation>
    <scope>NUCLEOTIDE SEQUENCE [LARGE SCALE GENOMIC DNA]</scope>
    <source>
        <strain evidence="4">CCM 7282</strain>
    </source>
</reference>
<evidence type="ECO:0000259" key="2">
    <source>
        <dbReference type="Pfam" id="PF09851"/>
    </source>
</evidence>
<dbReference type="Pfam" id="PF09851">
    <property type="entry name" value="SHOCT"/>
    <property type="match status" value="1"/>
</dbReference>
<proteinExistence type="predicted"/>
<dbReference type="RefSeq" id="WP_062441338.1">
    <property type="nucleotide sequence ID" value="NZ_BMCJ01000002.1"/>
</dbReference>
<keyword evidence="1" id="KW-0812">Transmembrane</keyword>
<evidence type="ECO:0000313" key="4">
    <source>
        <dbReference type="Proteomes" id="UP000619534"/>
    </source>
</evidence>
<comment type="caution">
    <text evidence="3">The sequence shown here is derived from an EMBL/GenBank/DDBJ whole genome shotgun (WGS) entry which is preliminary data.</text>
</comment>
<feature type="domain" description="SHOCT" evidence="2">
    <location>
        <begin position="55"/>
        <end position="78"/>
    </location>
</feature>
<keyword evidence="4" id="KW-1185">Reference proteome</keyword>
<sequence>MMGGGGISGGMGGFLGFGFIWIIIIIAIIAIFVWIMKPGSRNTTTRSSSGNKSFETLKDRLAIGEISEEEYDRLKRKLEE</sequence>
<organism evidence="3 4">
    <name type="scientific">Thalassobacillus devorans</name>
    <dbReference type="NCBI Taxonomy" id="279813"/>
    <lineage>
        <taxon>Bacteria</taxon>
        <taxon>Bacillati</taxon>
        <taxon>Bacillota</taxon>
        <taxon>Bacilli</taxon>
        <taxon>Bacillales</taxon>
        <taxon>Bacillaceae</taxon>
        <taxon>Thalassobacillus</taxon>
    </lineage>
</organism>
<dbReference type="InterPro" id="IPR018649">
    <property type="entry name" value="SHOCT"/>
</dbReference>
<feature type="transmembrane region" description="Helical" evidence="1">
    <location>
        <begin position="12"/>
        <end position="36"/>
    </location>
</feature>
<gene>
    <name evidence="3" type="ORF">GCM10007216_11710</name>
</gene>
<name>A0ABQ1NQJ3_9BACI</name>
<dbReference type="EMBL" id="BMCJ01000002">
    <property type="protein sequence ID" value="GGC82822.1"/>
    <property type="molecule type" value="Genomic_DNA"/>
</dbReference>